<dbReference type="Pfam" id="PF12867">
    <property type="entry name" value="DinB_2"/>
    <property type="match status" value="1"/>
</dbReference>
<gene>
    <name evidence="2" type="ORF">AVDCRST_MAG26-527</name>
</gene>
<sequence length="171" mass="19329">MHAVDVLRYGYLWVLRHVDALPEEEWNTPGVCGVWSCREIIAHLTSFEHLLAEVLNGFLDGGPTPYLDQQNDEGGERFNDVQVGQRARQTPEETMAEYTAAAEKVLALAARIPVETYRQTGSLPWYGMEYDLDDYISYGYYGHKREHMAQIAVFLDLLASSRRSEPATSAA</sequence>
<dbReference type="AlphaFoldDB" id="A0A6J4HFF7"/>
<name>A0A6J4HFF7_9CHLR</name>
<evidence type="ECO:0000259" key="1">
    <source>
        <dbReference type="Pfam" id="PF12867"/>
    </source>
</evidence>
<dbReference type="InterPro" id="IPR034660">
    <property type="entry name" value="DinB/YfiT-like"/>
</dbReference>
<dbReference type="InterPro" id="IPR024775">
    <property type="entry name" value="DinB-like"/>
</dbReference>
<reference evidence="2" key="1">
    <citation type="submission" date="2020-02" db="EMBL/GenBank/DDBJ databases">
        <authorList>
            <person name="Meier V. D."/>
        </authorList>
    </citation>
    <scope>NUCLEOTIDE SEQUENCE</scope>
    <source>
        <strain evidence="2">AVDCRST_MAG26</strain>
    </source>
</reference>
<evidence type="ECO:0000313" key="2">
    <source>
        <dbReference type="EMBL" id="CAA9220748.1"/>
    </source>
</evidence>
<dbReference type="SUPFAM" id="SSF109854">
    <property type="entry name" value="DinB/YfiT-like putative metalloenzymes"/>
    <property type="match status" value="1"/>
</dbReference>
<accession>A0A6J4HFF7</accession>
<feature type="domain" description="DinB-like" evidence="1">
    <location>
        <begin position="15"/>
        <end position="151"/>
    </location>
</feature>
<proteinExistence type="predicted"/>
<dbReference type="EMBL" id="CADCTK010000134">
    <property type="protein sequence ID" value="CAA9220748.1"/>
    <property type="molecule type" value="Genomic_DNA"/>
</dbReference>
<organism evidence="2">
    <name type="scientific">uncultured Chloroflexia bacterium</name>
    <dbReference type="NCBI Taxonomy" id="1672391"/>
    <lineage>
        <taxon>Bacteria</taxon>
        <taxon>Bacillati</taxon>
        <taxon>Chloroflexota</taxon>
        <taxon>Chloroflexia</taxon>
        <taxon>environmental samples</taxon>
    </lineage>
</organism>
<dbReference type="Gene3D" id="1.20.120.450">
    <property type="entry name" value="dinb family like domain"/>
    <property type="match status" value="1"/>
</dbReference>
<protein>
    <recommendedName>
        <fullName evidence="1">DinB-like domain-containing protein</fullName>
    </recommendedName>
</protein>